<evidence type="ECO:0000313" key="7">
    <source>
        <dbReference type="Proteomes" id="UP001189429"/>
    </source>
</evidence>
<feature type="region of interest" description="Disordered" evidence="5">
    <location>
        <begin position="1"/>
        <end position="21"/>
    </location>
</feature>
<dbReference type="InterPro" id="IPR022796">
    <property type="entry name" value="Chloroa_b-bind"/>
</dbReference>
<dbReference type="EMBL" id="CAUYUJ010018338">
    <property type="protein sequence ID" value="CAK0882791.1"/>
    <property type="molecule type" value="Genomic_DNA"/>
</dbReference>
<evidence type="ECO:0000256" key="5">
    <source>
        <dbReference type="SAM" id="MobiDB-lite"/>
    </source>
</evidence>
<comment type="caution">
    <text evidence="6">The sequence shown here is derived from an EMBL/GenBank/DDBJ whole genome shotgun (WGS) entry which is preliminary data.</text>
</comment>
<keyword evidence="2" id="KW-0150">Chloroplast</keyword>
<dbReference type="Gene3D" id="1.10.3460.10">
    <property type="entry name" value="Chlorophyll a/b binding protein domain"/>
    <property type="match status" value="1"/>
</dbReference>
<proteinExistence type="predicted"/>
<protein>
    <recommendedName>
        <fullName evidence="8">Chlorophyll a-b binding protein, chloroplastic</fullName>
    </recommendedName>
</protein>
<name>A0ABN9W9D7_9DINO</name>
<dbReference type="SUPFAM" id="SSF103511">
    <property type="entry name" value="Chlorophyll a-b binding protein"/>
    <property type="match status" value="1"/>
</dbReference>
<keyword evidence="3" id="KW-0602">Photosynthesis</keyword>
<dbReference type="PANTHER" id="PTHR21649">
    <property type="entry name" value="CHLOROPHYLL A/B BINDING PROTEIN"/>
    <property type="match status" value="1"/>
</dbReference>
<accession>A0ABN9W9D7</accession>
<dbReference type="Pfam" id="PF00504">
    <property type="entry name" value="Chloroa_b-bind"/>
    <property type="match status" value="1"/>
</dbReference>
<keyword evidence="7" id="KW-1185">Reference proteome</keyword>
<comment type="subcellular location">
    <subcellularLocation>
        <location evidence="1">Plastid</location>
        <location evidence="1">Chloroplast</location>
    </subcellularLocation>
</comment>
<evidence type="ECO:0000256" key="3">
    <source>
        <dbReference type="ARBA" id="ARBA00022531"/>
    </source>
</evidence>
<evidence type="ECO:0008006" key="8">
    <source>
        <dbReference type="Google" id="ProtNLM"/>
    </source>
</evidence>
<keyword evidence="4" id="KW-0934">Plastid</keyword>
<evidence type="ECO:0000313" key="6">
    <source>
        <dbReference type="EMBL" id="CAK0882791.1"/>
    </source>
</evidence>
<organism evidence="6 7">
    <name type="scientific">Prorocentrum cordatum</name>
    <dbReference type="NCBI Taxonomy" id="2364126"/>
    <lineage>
        <taxon>Eukaryota</taxon>
        <taxon>Sar</taxon>
        <taxon>Alveolata</taxon>
        <taxon>Dinophyceae</taxon>
        <taxon>Prorocentrales</taxon>
        <taxon>Prorocentraceae</taxon>
        <taxon>Prorocentrum</taxon>
    </lineage>
</organism>
<reference evidence="6" key="1">
    <citation type="submission" date="2023-10" db="EMBL/GenBank/DDBJ databases">
        <authorList>
            <person name="Chen Y."/>
            <person name="Shah S."/>
            <person name="Dougan E. K."/>
            <person name="Thang M."/>
            <person name="Chan C."/>
        </authorList>
    </citation>
    <scope>NUCLEOTIDE SEQUENCE [LARGE SCALE GENOMIC DNA]</scope>
</reference>
<gene>
    <name evidence="6" type="ORF">PCOR1329_LOCUS65207</name>
</gene>
<dbReference type="Proteomes" id="UP001189429">
    <property type="component" value="Unassembled WGS sequence"/>
</dbReference>
<feature type="compositionally biased region" description="Low complexity" evidence="5">
    <location>
        <begin position="1"/>
        <end position="15"/>
    </location>
</feature>
<sequence length="245" mass="25819">MQFDAPAFVTPAAAGPAPPGGRAPGRGGLFGLLAPLGLGAACATLGAQRRRQRGAGAARRAAQSYKEYSDPWLAGADLGFDPLNLAVGTGVFDKAPTAVPETTYYNYRESEVKHGRFAIVVFLAIFFEEADRGAVLKLLGVSGAVDNLDATLGLDEVQAPVLLVGIGIQALAEYNLQKSEDDGNILSVEYKKDRCPGDLGFNPVGVLAGKGTENKVYLHNVEVNNGRLAMIGVTAFLAQEFLLKR</sequence>
<evidence type="ECO:0000256" key="2">
    <source>
        <dbReference type="ARBA" id="ARBA00022528"/>
    </source>
</evidence>
<dbReference type="InterPro" id="IPR001344">
    <property type="entry name" value="Chloro_AB-bd_pln"/>
</dbReference>
<evidence type="ECO:0000256" key="1">
    <source>
        <dbReference type="ARBA" id="ARBA00004229"/>
    </source>
</evidence>
<evidence type="ECO:0000256" key="4">
    <source>
        <dbReference type="ARBA" id="ARBA00022640"/>
    </source>
</evidence>